<dbReference type="EMBL" id="JAANES010000001">
    <property type="protein sequence ID" value="MBS3017485.1"/>
    <property type="molecule type" value="Genomic_DNA"/>
</dbReference>
<feature type="transmembrane region" description="Helical" evidence="5">
    <location>
        <begin position="196"/>
        <end position="218"/>
    </location>
</feature>
<dbReference type="Pfam" id="PF01740">
    <property type="entry name" value="STAS"/>
    <property type="match status" value="1"/>
</dbReference>
<evidence type="ECO:0000256" key="5">
    <source>
        <dbReference type="SAM" id="Phobius"/>
    </source>
</evidence>
<keyword evidence="2 5" id="KW-0812">Transmembrane</keyword>
<reference evidence="7 8" key="1">
    <citation type="submission" date="2020-03" db="EMBL/GenBank/DDBJ databases">
        <title>The role of nitrogen metabolism on polyethylene biodegradation.</title>
        <authorList>
            <person name="Peixoto J."/>
            <person name="Vizzotto C.S."/>
            <person name="Ramos A."/>
            <person name="Alves G."/>
            <person name="Steindorff A."/>
            <person name="Kruger R."/>
        </authorList>
    </citation>
    <scope>NUCLEOTIDE SEQUENCE [LARGE SCALE GENOMIC DNA]</scope>
    <source>
        <strain evidence="7 8">PE63</strain>
    </source>
</reference>
<feature type="transmembrane region" description="Helical" evidence="5">
    <location>
        <begin position="93"/>
        <end position="117"/>
    </location>
</feature>
<sequence>MEQTRRGLPALPVSADWVAGLSIAGLLLPEAVAYAGLAGAPPQAGVMALFAGLLVYGLAGSSRFAIVSATSSSAAVLLAASNSVLHVSAEHRAAMGIGIVLVAGIIFVLAGLMRLGAISQFIAKPVLRGFAMGLALTIVLKQLPLAIGVHPEHSDFLHFSWELLARLTDWNLYGLAMLLVALLALRLLARWKAVPGALLVIAAGIALDALGFGRNWGIAPVGSLQLGTAHLALPELDWADWLRVGQLAVALALILYAESYSSIRSLALRHGDGVNSNRDLLVLGGANMASALFQGLPVGAGFSASSANEVAGAQTKAAGLIACAVVAMLVWQLLPWMERIPEPLLAAIVIHAVAHSLNWRTLQPYFIWQRDRAVALTAFAAVIVLGVLDGLLLAMVVSIVMLLKRMAQSHVSELGRLVGSHDFVDRQRHPEAQPVPGLLILRPEESLFFGNAEAVMSDIRARVAQAADVHAVVLSLEESPDLDSTGIEALGELARQLQQAGVLLRLARVKDSLRELLQRVQMPGLNPDCYSAWSVDDAVQALTADFHQVPGGATQPASSI</sequence>
<dbReference type="RefSeq" id="WP_211455611.1">
    <property type="nucleotide sequence ID" value="NZ_JAANES010000001.1"/>
</dbReference>
<evidence type="ECO:0000256" key="1">
    <source>
        <dbReference type="ARBA" id="ARBA00004141"/>
    </source>
</evidence>
<dbReference type="Proteomes" id="UP001647436">
    <property type="component" value="Unassembled WGS sequence"/>
</dbReference>
<keyword evidence="3 5" id="KW-1133">Transmembrane helix</keyword>
<keyword evidence="4 5" id="KW-0472">Membrane</keyword>
<feature type="transmembrane region" description="Helical" evidence="5">
    <location>
        <begin position="7"/>
        <end position="28"/>
    </location>
</feature>
<organism evidence="7 8">
    <name type="scientific">Comamonas brasiliensis</name>
    <dbReference type="NCBI Taxonomy" id="1812482"/>
    <lineage>
        <taxon>Bacteria</taxon>
        <taxon>Pseudomonadati</taxon>
        <taxon>Pseudomonadota</taxon>
        <taxon>Betaproteobacteria</taxon>
        <taxon>Burkholderiales</taxon>
        <taxon>Comamonadaceae</taxon>
        <taxon>Comamonas</taxon>
    </lineage>
</organism>
<dbReference type="InterPro" id="IPR002645">
    <property type="entry name" value="STAS_dom"/>
</dbReference>
<dbReference type="PROSITE" id="PS50801">
    <property type="entry name" value="STAS"/>
    <property type="match status" value="1"/>
</dbReference>
<feature type="transmembrane region" description="Helical" evidence="5">
    <location>
        <begin position="40"/>
        <end position="59"/>
    </location>
</feature>
<keyword evidence="8" id="KW-1185">Reference proteome</keyword>
<evidence type="ECO:0000256" key="2">
    <source>
        <dbReference type="ARBA" id="ARBA00022692"/>
    </source>
</evidence>
<gene>
    <name evidence="7" type="ORF">DJFAAGMI_00192</name>
</gene>
<dbReference type="Gene3D" id="3.30.750.24">
    <property type="entry name" value="STAS domain"/>
    <property type="match status" value="1"/>
</dbReference>
<evidence type="ECO:0000259" key="6">
    <source>
        <dbReference type="PROSITE" id="PS50801"/>
    </source>
</evidence>
<proteinExistence type="predicted"/>
<protein>
    <submittedName>
        <fullName evidence="7">Sulfate transporter</fullName>
    </submittedName>
</protein>
<feature type="transmembrane region" description="Helical" evidence="5">
    <location>
        <begin position="170"/>
        <end position="189"/>
    </location>
</feature>
<feature type="transmembrane region" description="Helical" evidence="5">
    <location>
        <begin position="238"/>
        <end position="259"/>
    </location>
</feature>
<feature type="domain" description="STAS" evidence="6">
    <location>
        <begin position="428"/>
        <end position="542"/>
    </location>
</feature>
<dbReference type="InterPro" id="IPR036513">
    <property type="entry name" value="STAS_dom_sf"/>
</dbReference>
<dbReference type="InterPro" id="IPR011547">
    <property type="entry name" value="SLC26A/SulP_dom"/>
</dbReference>
<feature type="transmembrane region" description="Helical" evidence="5">
    <location>
        <begin position="374"/>
        <end position="403"/>
    </location>
</feature>
<accession>A0ABS5LLY6</accession>
<dbReference type="Pfam" id="PF00916">
    <property type="entry name" value="Sulfate_transp"/>
    <property type="match status" value="1"/>
</dbReference>
<comment type="subcellular location">
    <subcellularLocation>
        <location evidence="1">Membrane</location>
        <topology evidence="1">Multi-pass membrane protein</topology>
    </subcellularLocation>
</comment>
<feature type="transmembrane region" description="Helical" evidence="5">
    <location>
        <begin position="317"/>
        <end position="337"/>
    </location>
</feature>
<evidence type="ECO:0000313" key="8">
    <source>
        <dbReference type="Proteomes" id="UP001647436"/>
    </source>
</evidence>
<comment type="caution">
    <text evidence="7">The sequence shown here is derived from an EMBL/GenBank/DDBJ whole genome shotgun (WGS) entry which is preliminary data.</text>
</comment>
<name>A0ABS5LLY6_9BURK</name>
<feature type="transmembrane region" description="Helical" evidence="5">
    <location>
        <begin position="280"/>
        <end position="305"/>
    </location>
</feature>
<dbReference type="PANTHER" id="PTHR11814">
    <property type="entry name" value="SULFATE TRANSPORTER"/>
    <property type="match status" value="1"/>
</dbReference>
<evidence type="ECO:0000313" key="7">
    <source>
        <dbReference type="EMBL" id="MBS3017485.1"/>
    </source>
</evidence>
<evidence type="ECO:0000256" key="3">
    <source>
        <dbReference type="ARBA" id="ARBA00022989"/>
    </source>
</evidence>
<dbReference type="SUPFAM" id="SSF52091">
    <property type="entry name" value="SpoIIaa-like"/>
    <property type="match status" value="1"/>
</dbReference>
<dbReference type="CDD" id="cd07042">
    <property type="entry name" value="STAS_SulP_like_sulfate_transporter"/>
    <property type="match status" value="1"/>
</dbReference>
<evidence type="ECO:0000256" key="4">
    <source>
        <dbReference type="ARBA" id="ARBA00023136"/>
    </source>
</evidence>
<feature type="transmembrane region" description="Helical" evidence="5">
    <location>
        <begin position="129"/>
        <end position="150"/>
    </location>
</feature>
<dbReference type="InterPro" id="IPR001902">
    <property type="entry name" value="SLC26A/SulP_fam"/>
</dbReference>